<dbReference type="AlphaFoldDB" id="A0A232EMT9"/>
<dbReference type="EMBL" id="NNAY01003303">
    <property type="protein sequence ID" value="OXU19651.1"/>
    <property type="molecule type" value="Genomic_DNA"/>
</dbReference>
<evidence type="ECO:0000313" key="1">
    <source>
        <dbReference type="EMBL" id="OXU19651.1"/>
    </source>
</evidence>
<organism evidence="1 2">
    <name type="scientific">Trichomalopsis sarcophagae</name>
    <dbReference type="NCBI Taxonomy" id="543379"/>
    <lineage>
        <taxon>Eukaryota</taxon>
        <taxon>Metazoa</taxon>
        <taxon>Ecdysozoa</taxon>
        <taxon>Arthropoda</taxon>
        <taxon>Hexapoda</taxon>
        <taxon>Insecta</taxon>
        <taxon>Pterygota</taxon>
        <taxon>Neoptera</taxon>
        <taxon>Endopterygota</taxon>
        <taxon>Hymenoptera</taxon>
        <taxon>Apocrita</taxon>
        <taxon>Proctotrupomorpha</taxon>
        <taxon>Chalcidoidea</taxon>
        <taxon>Pteromalidae</taxon>
        <taxon>Pteromalinae</taxon>
        <taxon>Trichomalopsis</taxon>
    </lineage>
</organism>
<gene>
    <name evidence="1" type="ORF">TSAR_000469</name>
</gene>
<reference evidence="1 2" key="1">
    <citation type="journal article" date="2017" name="Curr. Biol.">
        <title>The Evolution of Venom by Co-option of Single-Copy Genes.</title>
        <authorList>
            <person name="Martinson E.O."/>
            <person name="Mrinalini"/>
            <person name="Kelkar Y.D."/>
            <person name="Chang C.H."/>
            <person name="Werren J.H."/>
        </authorList>
    </citation>
    <scope>NUCLEOTIDE SEQUENCE [LARGE SCALE GENOMIC DNA]</scope>
    <source>
        <strain evidence="1 2">Alberta</strain>
        <tissue evidence="1">Whole body</tissue>
    </source>
</reference>
<accession>A0A232EMT9</accession>
<evidence type="ECO:0000313" key="2">
    <source>
        <dbReference type="Proteomes" id="UP000215335"/>
    </source>
</evidence>
<protein>
    <submittedName>
        <fullName evidence="1">Uncharacterized protein</fullName>
    </submittedName>
</protein>
<dbReference type="Proteomes" id="UP000215335">
    <property type="component" value="Unassembled WGS sequence"/>
</dbReference>
<comment type="caution">
    <text evidence="1">The sequence shown here is derived from an EMBL/GenBank/DDBJ whole genome shotgun (WGS) entry which is preliminary data.</text>
</comment>
<name>A0A232EMT9_9HYME</name>
<sequence>ILRLLLDTISIDEMADTLFSMMSTVNAFCKLTNMLLRKKQIDELMDMLRIEKPWTKPGNKEENVIYNGFNDIIGYVTVVEPATLLDLSIPIIMGKAEQTLPLEVWTPYNHSRRVSTGFRTSPIQCAPYRWATCLLAPTLLYLRTHVGYQRSTRATCTSSCESLKIRE</sequence>
<feature type="non-terminal residue" evidence="1">
    <location>
        <position position="1"/>
    </location>
</feature>
<keyword evidence="2" id="KW-1185">Reference proteome</keyword>
<proteinExistence type="predicted"/>